<accession>A0A0A5I1W7</accession>
<dbReference type="AlphaFoldDB" id="A0A0A5I1W7"/>
<keyword evidence="1" id="KW-0175">Coiled coil</keyword>
<dbReference type="Proteomes" id="UP000030528">
    <property type="component" value="Unassembled WGS sequence"/>
</dbReference>
<name>A0A0A5I1W7_9BACI</name>
<dbReference type="STRING" id="1385510.GCA_000425205_03514"/>
<protein>
    <recommendedName>
        <fullName evidence="2">DUF6792 domain-containing protein</fullName>
    </recommendedName>
</protein>
<evidence type="ECO:0000259" key="2">
    <source>
        <dbReference type="Pfam" id="PF20591"/>
    </source>
</evidence>
<comment type="caution">
    <text evidence="3">The sequence shown here is derived from an EMBL/GenBank/DDBJ whole genome shotgun (WGS) entry which is preliminary data.</text>
</comment>
<evidence type="ECO:0000256" key="1">
    <source>
        <dbReference type="SAM" id="Coils"/>
    </source>
</evidence>
<dbReference type="eggNOG" id="ENOG502Z93A">
    <property type="taxonomic scope" value="Bacteria"/>
</dbReference>
<proteinExistence type="predicted"/>
<reference evidence="3 4" key="1">
    <citation type="submission" date="2013-08" db="EMBL/GenBank/DDBJ databases">
        <authorList>
            <person name="Huang J."/>
            <person name="Wang G."/>
        </authorList>
    </citation>
    <scope>NUCLEOTIDE SEQUENCE [LARGE SCALE GENOMIC DNA]</scope>
    <source>
        <strain evidence="3 4">JSM 076056</strain>
    </source>
</reference>
<dbReference type="RefSeq" id="WP_051240085.1">
    <property type="nucleotide sequence ID" value="NZ_AULI01000022.1"/>
</dbReference>
<dbReference type="OrthoDB" id="2712710at2"/>
<keyword evidence="4" id="KW-1185">Reference proteome</keyword>
<dbReference type="EMBL" id="AVPE01000019">
    <property type="protein sequence ID" value="KGX89852.1"/>
    <property type="molecule type" value="Genomic_DNA"/>
</dbReference>
<feature type="coiled-coil region" evidence="1">
    <location>
        <begin position="472"/>
        <end position="518"/>
    </location>
</feature>
<feature type="domain" description="DUF6792" evidence="2">
    <location>
        <begin position="16"/>
        <end position="220"/>
    </location>
</feature>
<evidence type="ECO:0000313" key="4">
    <source>
        <dbReference type="Proteomes" id="UP000030528"/>
    </source>
</evidence>
<gene>
    <name evidence="3" type="ORF">N781_09035</name>
</gene>
<organism evidence="3 4">
    <name type="scientific">Pontibacillus halophilus JSM 076056 = DSM 19796</name>
    <dbReference type="NCBI Taxonomy" id="1385510"/>
    <lineage>
        <taxon>Bacteria</taxon>
        <taxon>Bacillati</taxon>
        <taxon>Bacillota</taxon>
        <taxon>Bacilli</taxon>
        <taxon>Bacillales</taxon>
        <taxon>Bacillaceae</taxon>
        <taxon>Pontibacillus</taxon>
    </lineage>
</organism>
<dbReference type="InterPro" id="IPR046742">
    <property type="entry name" value="DUF6792"/>
</dbReference>
<dbReference type="Pfam" id="PF20591">
    <property type="entry name" value="DUF6792"/>
    <property type="match status" value="1"/>
</dbReference>
<evidence type="ECO:0000313" key="3">
    <source>
        <dbReference type="EMBL" id="KGX89852.1"/>
    </source>
</evidence>
<sequence length="605" mass="68476">MLLNSDKIRLRLLSEEYKELSAKEMEESIRLIYIEETGERFTGEIHIHKKEDASTGYNGTAVHFKSEEESVDELYIISQGTQDQVDWKYNIKSMLAGISYSQSTSTLQFVKEVKQNMNLPSDVSVIGLSHSLAHNNNVAAHLRGDVFDAIYSINGAQINYYQMFHADEKFSEEVINHFGVKNEEEIYEVEPEKLKRFAEQHYEDKSDHIHQLISTDDPLYGVSGVRGFFNLGETHFVDTNSEVNGLRSIMDGVPDEVVKDLQSLAIQYTEASERGGQDAVLKEILGVDMSVLVQKDVWGYGNAYISGELEPAIREANEKIGPLLEQVKNVTSNSDIITTRLVEAGYITEEEKKIIVEEMGVIEESLVESKKRLDLYSSMSEQTTPVLGDGAWLLDTKGRIEKELEKIEESGHKLDPILSKLGEEIVSSHGIPEMLKALSSGDTTYEGTDMVMSTIVGGKSIQINLTAAMRMYEDGRNKLQEKSELINRLELSAQRLVHDDYHNEKLRVLREIADLEQNPSYHAYLLGRHASGYYGGNKRLQSIEVHEDLPRLHQIDLSDAFLKLHKSVQEGYDALEKYRKSVEQLFSEEEKVSKLFDLVGSYANN</sequence>